<dbReference type="Gene3D" id="3.40.225.10">
    <property type="entry name" value="Class II aldolase/adducin N-terminal domain"/>
    <property type="match status" value="1"/>
</dbReference>
<dbReference type="PANTHER" id="PTHR22789:SF0">
    <property type="entry name" value="3-OXO-TETRONATE 4-PHOSPHATE DECARBOXYLASE-RELATED"/>
    <property type="match status" value="1"/>
</dbReference>
<evidence type="ECO:0000259" key="3">
    <source>
        <dbReference type="Pfam" id="PF00596"/>
    </source>
</evidence>
<dbReference type="SUPFAM" id="SSF53639">
    <property type="entry name" value="AraD/HMP-PK domain-like"/>
    <property type="match status" value="1"/>
</dbReference>
<organism evidence="4">
    <name type="scientific">bioreactor metagenome</name>
    <dbReference type="NCBI Taxonomy" id="1076179"/>
    <lineage>
        <taxon>unclassified sequences</taxon>
        <taxon>metagenomes</taxon>
        <taxon>ecological metagenomes</taxon>
    </lineage>
</organism>
<dbReference type="Pfam" id="PF00596">
    <property type="entry name" value="Aldolase_II"/>
    <property type="match status" value="1"/>
</dbReference>
<dbReference type="PANTHER" id="PTHR22789">
    <property type="entry name" value="FUCULOSE PHOSPHATE ALDOLASE"/>
    <property type="match status" value="1"/>
</dbReference>
<evidence type="ECO:0000313" key="4">
    <source>
        <dbReference type="EMBL" id="MPN60983.1"/>
    </source>
</evidence>
<name>A0A645JMZ4_9ZZZZ</name>
<keyword evidence="2 4" id="KW-0456">Lyase</keyword>
<dbReference type="GO" id="GO:0008994">
    <property type="term" value="F:rhamnulose-1-phosphate aldolase activity"/>
    <property type="evidence" value="ECO:0007669"/>
    <property type="project" value="UniProtKB-EC"/>
</dbReference>
<dbReference type="InterPro" id="IPR001303">
    <property type="entry name" value="Aldolase_II/adducin_N"/>
</dbReference>
<dbReference type="GO" id="GO:0019323">
    <property type="term" value="P:pentose catabolic process"/>
    <property type="evidence" value="ECO:0007669"/>
    <property type="project" value="TreeGrafter"/>
</dbReference>
<reference evidence="4" key="1">
    <citation type="submission" date="2019-08" db="EMBL/GenBank/DDBJ databases">
        <authorList>
            <person name="Kucharzyk K."/>
            <person name="Murdoch R.W."/>
            <person name="Higgins S."/>
            <person name="Loffler F."/>
        </authorList>
    </citation>
    <scope>NUCLEOTIDE SEQUENCE</scope>
</reference>
<dbReference type="EC" id="4.1.2.19" evidence="4"/>
<dbReference type="GO" id="GO:0005829">
    <property type="term" value="C:cytosol"/>
    <property type="evidence" value="ECO:0007669"/>
    <property type="project" value="TreeGrafter"/>
</dbReference>
<sequence length="88" mass="9729">MVDYRLMGTVNLAEQAAIQAVDHDVLVLENHGAVTLGRTLLEAFDKIELLERAAQMTVIAEQMGRSGYDVSPLSEPRLRQLMQMKSGS</sequence>
<accession>A0A645JMZ4</accession>
<keyword evidence="1" id="KW-0479">Metal-binding</keyword>
<comment type="caution">
    <text evidence="4">The sequence shown here is derived from an EMBL/GenBank/DDBJ whole genome shotgun (WGS) entry which is preliminary data.</text>
</comment>
<protein>
    <submittedName>
        <fullName evidence="4">Rhamnulose-1-phosphate aldolase</fullName>
        <ecNumber evidence="4">4.1.2.19</ecNumber>
    </submittedName>
</protein>
<feature type="domain" description="Class II aldolase/adducin N-terminal" evidence="3">
    <location>
        <begin position="2"/>
        <end position="57"/>
    </location>
</feature>
<dbReference type="GO" id="GO:0046872">
    <property type="term" value="F:metal ion binding"/>
    <property type="evidence" value="ECO:0007669"/>
    <property type="project" value="UniProtKB-KW"/>
</dbReference>
<dbReference type="InterPro" id="IPR036409">
    <property type="entry name" value="Aldolase_II/adducin_N_sf"/>
</dbReference>
<evidence type="ECO:0000256" key="1">
    <source>
        <dbReference type="ARBA" id="ARBA00022723"/>
    </source>
</evidence>
<gene>
    <name evidence="4" type="primary">rhaD_4</name>
    <name evidence="4" type="ORF">SDC9_208717</name>
</gene>
<dbReference type="EMBL" id="VSSQ01136970">
    <property type="protein sequence ID" value="MPN60983.1"/>
    <property type="molecule type" value="Genomic_DNA"/>
</dbReference>
<dbReference type="InterPro" id="IPR050197">
    <property type="entry name" value="Aldolase_class_II_sugar_metab"/>
</dbReference>
<dbReference type="AlphaFoldDB" id="A0A645JMZ4"/>
<evidence type="ECO:0000256" key="2">
    <source>
        <dbReference type="ARBA" id="ARBA00023239"/>
    </source>
</evidence>
<proteinExistence type="predicted"/>